<proteinExistence type="predicted"/>
<dbReference type="InterPro" id="IPR022385">
    <property type="entry name" value="Rhs_assc_core"/>
</dbReference>
<dbReference type="InterPro" id="IPR008969">
    <property type="entry name" value="CarboxyPept-like_regulatory"/>
</dbReference>
<reference evidence="2" key="1">
    <citation type="submission" date="2021-03" db="EMBL/GenBank/DDBJ databases">
        <authorList>
            <person name="Wang G."/>
        </authorList>
    </citation>
    <scope>NUCLEOTIDE SEQUENCE</scope>
    <source>
        <strain evidence="2">KCTC 12899</strain>
    </source>
</reference>
<dbReference type="InterPro" id="IPR013783">
    <property type="entry name" value="Ig-like_fold"/>
</dbReference>
<dbReference type="PANTHER" id="PTHR32305:SF15">
    <property type="entry name" value="PROTEIN RHSA-RELATED"/>
    <property type="match status" value="1"/>
</dbReference>
<keyword evidence="3" id="KW-1185">Reference proteome</keyword>
<dbReference type="EMBL" id="JAFREP010000013">
    <property type="protein sequence ID" value="MBO1319695.1"/>
    <property type="molecule type" value="Genomic_DNA"/>
</dbReference>
<dbReference type="Gene3D" id="2.180.10.10">
    <property type="entry name" value="RHS repeat-associated core"/>
    <property type="match status" value="3"/>
</dbReference>
<dbReference type="Gene3D" id="2.60.40.10">
    <property type="entry name" value="Immunoglobulins"/>
    <property type="match status" value="1"/>
</dbReference>
<accession>A0A8J7Q6A9</accession>
<name>A0A8J7Q6A9_9BACT</name>
<evidence type="ECO:0000313" key="3">
    <source>
        <dbReference type="Proteomes" id="UP000664417"/>
    </source>
</evidence>
<gene>
    <name evidence="2" type="ORF">J3U88_14565</name>
</gene>
<organism evidence="2 3">
    <name type="scientific">Acanthopleuribacter pedis</name>
    <dbReference type="NCBI Taxonomy" id="442870"/>
    <lineage>
        <taxon>Bacteria</taxon>
        <taxon>Pseudomonadati</taxon>
        <taxon>Acidobacteriota</taxon>
        <taxon>Holophagae</taxon>
        <taxon>Acanthopleuribacterales</taxon>
        <taxon>Acanthopleuribacteraceae</taxon>
        <taxon>Acanthopleuribacter</taxon>
    </lineage>
</organism>
<dbReference type="NCBIfam" id="TIGR03696">
    <property type="entry name" value="Rhs_assc_core"/>
    <property type="match status" value="1"/>
</dbReference>
<dbReference type="SUPFAM" id="SSF49464">
    <property type="entry name" value="Carboxypeptidase regulatory domain-like"/>
    <property type="match status" value="1"/>
</dbReference>
<protein>
    <recommendedName>
        <fullName evidence="4">SbsA Ig-like domain-containing protein</fullName>
    </recommendedName>
</protein>
<dbReference type="RefSeq" id="WP_207859600.1">
    <property type="nucleotide sequence ID" value="NZ_JAFREP010000013.1"/>
</dbReference>
<keyword evidence="1" id="KW-0732">Signal</keyword>
<dbReference type="Proteomes" id="UP000664417">
    <property type="component" value="Unassembled WGS sequence"/>
</dbReference>
<evidence type="ECO:0000313" key="2">
    <source>
        <dbReference type="EMBL" id="MBO1319695.1"/>
    </source>
</evidence>
<evidence type="ECO:0000256" key="1">
    <source>
        <dbReference type="SAM" id="SignalP"/>
    </source>
</evidence>
<comment type="caution">
    <text evidence="2">The sequence shown here is derived from an EMBL/GenBank/DDBJ whole genome shotgun (WGS) entry which is preliminary data.</text>
</comment>
<feature type="signal peptide" evidence="1">
    <location>
        <begin position="1"/>
        <end position="19"/>
    </location>
</feature>
<evidence type="ECO:0008006" key="4">
    <source>
        <dbReference type="Google" id="ProtNLM"/>
    </source>
</evidence>
<dbReference type="PANTHER" id="PTHR32305">
    <property type="match status" value="1"/>
</dbReference>
<sequence>MQRVLLVFAFLLMPGFSLTQDAVNLELHPFDRFQTTAGAALTGVVTPTSAGLLLNGNPVSLDAAGHFSVHIPLVEGVNTLLFRVSHPTLPAQTFKHSLVFDQTAPSLVVDQPALPFYTNQTQVTVFGRVGDNVPEALTLTRDGVPVALNGFQFFDRDLPLREGRNDFSYLLSDAAGNQRERVVSVYHRAAEPEVVLNLPQRIAAFGAYSVAVTPENPDALVQQTLSVAGVEVFRVADGSVFSQTFTHAGDRDFVPVSYRARDRYGNVLERDQSVPVDFPLFVFGQVLDDATGYPLAGVPVVLSSPTTSVTAVSNSDGRFDGYLNGSPLTLSIHHPDYVPLQRRAAVTRGGGLRFHDIRLTARGAAQSLALPVDLPGVALTLSGFSGSVQAGLFGEQALPLLLPLGWSPLKGFALLGAEGRGRVLGSVQLERGPPAGTPLVLLQQEGANWRVVAVSSAAGTRLDIDVPDVGAGSWLVAAPDVGMAVPAVGDRLQRTALHPSSYTDFRSIKTDPEVVSPSQEAATNVSLVASGDFPSGSHAVIFADEIRQTYDGGSDLPAYPLDVQLYRVPGENQAVGTLSFKMRTSADGGRTRSATTAFRPVSGQLPAENFSYNNTFDQDGLHFDFGPQPAGGLPPRAVQLRGNPALTLSLPVGATQLAMFRADFSQPLTGAPQLAYARSAGGSVLLLRHDTDRWVLAAVFVHEDGSWRNEPTQTEMTTSAAYALVHLSEAVSELRGTVRTNGTAQPGTFLSSDFHPWFGRAGDDGRYRFFVHQRDSAQTLRAFDPVSQRLATVDLPVTSGRDLLAPLDVALAMPEFSLLQVEPEQRPLLVPPWQIIRLNFSRALAADQTVWSQAVRLSDGNQDIPLTLRYHAAKYQLQVRSTALLPDRDYQLHIATSLLSADGAKLEQAVTLPFATQTRAMDQTLDLARFYLALENGNITLIAPGGSYPHRSQLIVLNQNTADSWTNTLLSGGFSMVLDGEPGDVFSLALTTPDGKQHRRLLDSVRTGPNQVRLGFSETRLELGDTVLKVRAGRDGFGREVQFAGFALDQAKALREQVAPLAGLAHDPLDAVTINIVDGGGPFTLELAYERPIHQELPPGNLGLLQFTKDVTAPLNPYQPEVTGLFTTAQVVTESTVADQPQGKNKLGKAGFVTVAAYGLFQLTLQAASTQLLLDYAWSSQYVHSLREPADHYQGNRADLNYLIERGLTPFWWGNHRTLGEGRANGFLPINGAAVYDIVRAGNSVSYYYRGTTGFQGHLKVPYSGAGFYGAGLVGTDPFTGEVLNAEGKWIPHYDLLFRWLEPGQTPNQAEMNIAWSVVERLADEEDAEVVVLEDDTEILRRHGYFERPEVPSDPRGPRFERGLRLVVSSDQEIDHFIVNVSGLPSVRVDESNSTAQNAFNMEYDWFGVPPTGRILKIEALIYPSDGATYPMQTFRRTLLIRDAEIQTLNDPENKPTVLSVDPYPDQDDVFPTDPIVVQFTESVRNVATTHVVLTDEAAHEIDLLLLDADLLPIDAADWVSTLYILPTEALRFDAGYKLELKNLRDQNGDGLIHFDAENREQPGFTSEFKTRKTDPIPLNAGGTLRRASAGLQNLTFHLGPVAQGDEGSMKLYVEDTTREPKARLATVNLTAAGVHFPDMEVFAPVALGTPPGSELQGLGHQPGARRYQVVPQGTVVVITYWSSFTKNHQMVLLRYNDGAFQTLYRMGVPGAGALGGISQIGPYLLMGFYDLSPVGPVGYTEVIDMRDFVNRLQVLADGVNGGRGVLPLYRYREEWNKTEKSRYNHPRGAVDVCGFLRTDRTGRDLSFSVSGLAYPGVNKIVPRGNIPIAPVQGYYDPEAVLAAAYPVVSGAGEPAPNAPGRYGGGHLLTGAVQGLRYRRGTDLVTRDLALFHERPPIADGGSLVHVYELPDEIRLDQRAKPTLHLKTLDAVDMAVDRHFGLIALSFNERGRAVTKVWALQTLFDHVSEQLSEEDVELPLEIDLADPENAGLVFWEVDNEVLNDLDPFGEHLAFYHGRLSFSSRDEAEQVLHEVTLVPVNYRSQGWLTYDLASWQASEKDNADRDADDPLRYMPQGVLYATDLPDLGREGFTGFHMETGSWGIELEQGESLQLKMVGPGIDFEYQSGIRHTAGMVAFNTTELTEHLSEGNNAVDLRRGGYLHLKWEYEIYKNLSVQKKDTVDFLVVYRQPATRYLDGHRFAGPIDLLSRTPELHDTDVPVPGIDPRLDLSPSRAYAWEYALGTGLYGVGMLDPQKLYASVPIWWRAGLLPNQPSDIGDDTKPMIQLQLEQPGVFLLQGELNDDLDQVGFYSDPFSSFNHDPENNEWRFNHLGNALYRVVGARTFPDLYGTFKKLNEGLSLGAEQEIKGSSEIVRRMFYPVVREAGDSDTPGSFYTALKEQVRKDKPWENEFWASGERAERHPRLIVDKPNDGGGKRQLERKYKQLPQGMVIETQQENGLEIEYTYDDEGYLTEAAVKAPGDTRTMVYGWEALENEDGDPIELGDFTLKRLTKVEKIRNQDERELLMQLSYLGKRNLYVDRINYGLCDKLITPATDDSTGRPTKISVSGCDTFTSSVSFAEVNGLLLSSGWSPGGDFDFTTTWEQKDLQAVQHPDEAVRNVNFSLLGWFITADSYLDRRIETNEHGLVSSISSHNRTKTLTYMSLPERWMEPSSLVDGDVTWTFSYPDKTTYVGSDSISGDSLTTYFSDSGVPVRTEGPTGLIQGSETTQKYLPIGGQRDSKREKTVLSFDGTSKHTKWTFNRFAEVVGGDRLGTLSLIDRDPMGRVTRAETGKKILTFAYESVENRRQVTNERLATAERWVERFDERGLLREMNGVSPVSNTISMTYDPLGRMVTAVSSDGPTSGTISFAYFEDTDIVIGVTGPGGVSKSLTVVKGPEGILVTEGGVSISGQTDREPSTIRTGLMEQQRELPGIGLATTMFDGFGRAFETSGGGGRQTTHYQERQIDSQNEFSKSNSSLRFMDSYGNQQLLTREDEKSGNSFTIQSTLSAVENSFLYATDQGGQLSNLKLNGEGEIEEIRLGERLVTFREYHASGSPGRIEFGREGTTSVASLTTIFDDHGRPVAGTDPNGQSWSLTYNNSGQVDTFTNPRGVLYHYEYHPELGILNRVSTNEPNRSGLELELFVRGADGAGLLSGRFGNWLGRQQTIKLNIAEGQKGITLTDSANSGRDPERERTWSLRFLEGSGLLTQSLGPDGIASYNHQDFGNQTEVSRPSGETMMREINGFGSLLRQGQNGLIQLEIRRDNRERITGMRTPERDIRVTYNDAADTLSRVDGLEEPIVFSGFNHLGQPESVNIGNGRLVMNLEYHQGGRLSCLTQKTIGGQTMRGTYSTLGDLTSIKVGNQEPIEYSYNRWGGVASLTYKDQEYSVFGSGYPQKLSFPGDISADVDSRGRLIEIKRPGLALKEITYSDDGQQDKILFGGSLVRDYDYVGGYLREIRLLNPSGTEDLYQYQYDDHGRRTSILENGTILAGWTYPDLSSIMAQSSSNRLGEGKRPLAYTDGNGINYDYHYDAYGYLNRVALSGGPTFHYRYDQSGRLLELQSSGMAVSYSGWSEGLPATMRWGDGTTFRIDRESENTLQRIAETSDVFVLDLTWRQSDDGDDLCEVVGNRDRRITRIERKAGTFTEIIEPGYSAEEILTDVTIYRNSQGVTDVIQENYGSVHNQLLGGITRALNNQVLLNELLATEAGADNRRVYQSIGSPGTGAGTGTDHYSYDPVFGNLSQIDRRDGSVRTFIWDGFRRLRQIHDDGNLTASYSYDHQFRRIRAATRHNPLPLAFAYEGSKVIAIGLYEGIGRVQWTHAVGQGPMGPAFIKDLTGGGMDYYIFSDHLGTPLAYKNTHTGTVYLSPLSPWGNSLANAPTRGSPFTNQNFTLPPDSIFPTVPLGISGHLFDIDTGLTYMHNRYYSSDLGHFLNPDFRAPNLYDPRTFTEPYAYASGNPVLFFDPNGLISTGQAIDQELDLLVKEFVEAETTAMKLASGSLVMAQGTLKAAYKLLDIATWGGTERLSKSTDDYLIGRTDGSTFANQAAGHTATIIAGSASTVFTGGLASGVVAKLGVTGIRGNAFAAGAVTATVDTFGMDVTGILGGSKDDFLGWEHYALNASFGGGGGFLVGSILKKYHEVRKAFQPPPPPPPVVEPPGSFSFDSDDLVYGLSSSYRIIRHPRTGEELNFLIYDPIRDYSKRYGGSALMDTPGGQAVERVGKLLNTSTNDLAWTLSKLEMERVLHHPRTLRFVLDGIEEIDKILLGKGSYSHSVTSKELRYIHSNWSRFKNKVKFYENGLEVKPPWIK</sequence>
<feature type="chain" id="PRO_5035259958" description="SbsA Ig-like domain-containing protein" evidence="1">
    <location>
        <begin position="20"/>
        <end position="4310"/>
    </location>
</feature>
<dbReference type="InterPro" id="IPR050708">
    <property type="entry name" value="T6SS_VgrG/RHS"/>
</dbReference>